<evidence type="ECO:0000259" key="2">
    <source>
        <dbReference type="PROSITE" id="PS51462"/>
    </source>
</evidence>
<dbReference type="Proteomes" id="UP001498476">
    <property type="component" value="Unassembled WGS sequence"/>
</dbReference>
<dbReference type="InterPro" id="IPR020084">
    <property type="entry name" value="NUDIX_hydrolase_CS"/>
</dbReference>
<keyword evidence="1" id="KW-0378">Hydrolase</keyword>
<dbReference type="PROSITE" id="PS51462">
    <property type="entry name" value="NUDIX"/>
    <property type="match status" value="1"/>
</dbReference>
<dbReference type="PANTHER" id="PTHR21340:SF0">
    <property type="entry name" value="BIS(5'-NUCLEOSYL)-TETRAPHOSPHATASE [ASYMMETRICAL]"/>
    <property type="match status" value="1"/>
</dbReference>
<organism evidence="3 4">
    <name type="scientific">Neonectria punicea</name>
    <dbReference type="NCBI Taxonomy" id="979145"/>
    <lineage>
        <taxon>Eukaryota</taxon>
        <taxon>Fungi</taxon>
        <taxon>Dikarya</taxon>
        <taxon>Ascomycota</taxon>
        <taxon>Pezizomycotina</taxon>
        <taxon>Sordariomycetes</taxon>
        <taxon>Hypocreomycetidae</taxon>
        <taxon>Hypocreales</taxon>
        <taxon>Nectriaceae</taxon>
        <taxon>Neonectria</taxon>
    </lineage>
</organism>
<dbReference type="InterPro" id="IPR051325">
    <property type="entry name" value="Nudix_hydrolase_domain"/>
</dbReference>
<name>A0ABR1GK66_9HYPO</name>
<dbReference type="PROSITE" id="PS00893">
    <property type="entry name" value="NUDIX_BOX"/>
    <property type="match status" value="1"/>
</dbReference>
<sequence length="175" mass="19008">MATSTARSLFFANQFAISCGTVTVDVSRAKVLLIRCRRTGEYMLPKGRKDIGEGLEHTATRETFEETGIPAQLLPVDIETMATMPSSIMGKGSPKVVTEPLAVTQRVNKGVLKIIFWYVGSADSAVAREEGTQNEDEGYDTIWVGFNEVESTLRFDDDKGVAREAIGAVSRGQAA</sequence>
<dbReference type="PROSITE" id="PS51257">
    <property type="entry name" value="PROKAR_LIPOPROTEIN"/>
    <property type="match status" value="1"/>
</dbReference>
<keyword evidence="4" id="KW-1185">Reference proteome</keyword>
<comment type="caution">
    <text evidence="3">The sequence shown here is derived from an EMBL/GenBank/DDBJ whole genome shotgun (WGS) entry which is preliminary data.</text>
</comment>
<dbReference type="InterPro" id="IPR000086">
    <property type="entry name" value="NUDIX_hydrolase_dom"/>
</dbReference>
<dbReference type="Pfam" id="PF00293">
    <property type="entry name" value="NUDIX"/>
    <property type="match status" value="1"/>
</dbReference>
<proteinExistence type="predicted"/>
<dbReference type="EMBL" id="JAZAVJ010000322">
    <property type="protein sequence ID" value="KAK7398605.1"/>
    <property type="molecule type" value="Genomic_DNA"/>
</dbReference>
<dbReference type="SUPFAM" id="SSF55811">
    <property type="entry name" value="Nudix"/>
    <property type="match status" value="1"/>
</dbReference>
<reference evidence="3 4" key="1">
    <citation type="journal article" date="2025" name="Microbiol. Resour. Announc.">
        <title>Draft genome sequences for Neonectria magnoliae and Neonectria punicea, canker pathogens of Liriodendron tulipifera and Acer saccharum in West Virginia.</title>
        <authorList>
            <person name="Petronek H.M."/>
            <person name="Kasson M.T."/>
            <person name="Metheny A.M."/>
            <person name="Stauder C.M."/>
            <person name="Lovett B."/>
            <person name="Lynch S.C."/>
            <person name="Garnas J.R."/>
            <person name="Kasson L.R."/>
            <person name="Stajich J.E."/>
        </authorList>
    </citation>
    <scope>NUCLEOTIDE SEQUENCE [LARGE SCALE GENOMIC DNA]</scope>
    <source>
        <strain evidence="3 4">NRRL 64653</strain>
    </source>
</reference>
<accession>A0ABR1GK66</accession>
<evidence type="ECO:0000313" key="4">
    <source>
        <dbReference type="Proteomes" id="UP001498476"/>
    </source>
</evidence>
<dbReference type="InterPro" id="IPR015797">
    <property type="entry name" value="NUDIX_hydrolase-like_dom_sf"/>
</dbReference>
<feature type="domain" description="Nudix hydrolase" evidence="2">
    <location>
        <begin position="12"/>
        <end position="170"/>
    </location>
</feature>
<evidence type="ECO:0000313" key="3">
    <source>
        <dbReference type="EMBL" id="KAK7398605.1"/>
    </source>
</evidence>
<dbReference type="Gene3D" id="3.90.79.10">
    <property type="entry name" value="Nucleoside Triphosphate Pyrophosphohydrolase"/>
    <property type="match status" value="1"/>
</dbReference>
<gene>
    <name evidence="3" type="ORF">QQX98_012014</name>
</gene>
<dbReference type="PANTHER" id="PTHR21340">
    <property type="entry name" value="DIADENOSINE 5,5-P1,P4-TETRAPHOSPHATE PYROPHOSPHOHYDROLASE MUTT"/>
    <property type="match status" value="1"/>
</dbReference>
<evidence type="ECO:0000256" key="1">
    <source>
        <dbReference type="ARBA" id="ARBA00022801"/>
    </source>
</evidence>
<protein>
    <recommendedName>
        <fullName evidence="2">Nudix hydrolase domain-containing protein</fullName>
    </recommendedName>
</protein>